<evidence type="ECO:0000256" key="6">
    <source>
        <dbReference type="ARBA" id="ARBA00023136"/>
    </source>
</evidence>
<evidence type="ECO:0000256" key="7">
    <source>
        <dbReference type="RuleBase" id="RU363059"/>
    </source>
</evidence>
<reference evidence="8" key="2">
    <citation type="submission" date="2014-07" db="EMBL/GenBank/DDBJ databases">
        <authorList>
            <person name="Hull J."/>
        </authorList>
    </citation>
    <scope>NUCLEOTIDE SEQUENCE</scope>
</reference>
<feature type="non-terminal residue" evidence="8">
    <location>
        <position position="1"/>
    </location>
</feature>
<dbReference type="GO" id="GO:0005789">
    <property type="term" value="C:endoplasmic reticulum membrane"/>
    <property type="evidence" value="ECO:0007669"/>
    <property type="project" value="UniProtKB-SubCell"/>
</dbReference>
<gene>
    <name evidence="8" type="primary">cup-2</name>
    <name evidence="8" type="ORF">CM83_102278</name>
</gene>
<comment type="subcellular location">
    <subcellularLocation>
        <location evidence="1 7">Endoplasmic reticulum membrane</location>
        <topology evidence="1 7">Multi-pass membrane protein</topology>
    </subcellularLocation>
</comment>
<keyword evidence="5 7" id="KW-1133">Transmembrane helix</keyword>
<keyword evidence="3 7" id="KW-0812">Transmembrane</keyword>
<protein>
    <recommendedName>
        <fullName evidence="7">Derlin</fullName>
    </recommendedName>
</protein>
<keyword evidence="6 7" id="KW-0472">Membrane</keyword>
<dbReference type="InterPro" id="IPR007599">
    <property type="entry name" value="DER1"/>
</dbReference>
<proteinExistence type="inferred from homology"/>
<evidence type="ECO:0000256" key="1">
    <source>
        <dbReference type="ARBA" id="ARBA00004477"/>
    </source>
</evidence>
<dbReference type="EMBL" id="GBHO01044533">
    <property type="protein sequence ID" value="JAF99070.1"/>
    <property type="molecule type" value="Transcribed_RNA"/>
</dbReference>
<keyword evidence="4 7" id="KW-0256">Endoplasmic reticulum</keyword>
<accession>A0A0A9VV45</accession>
<evidence type="ECO:0000256" key="4">
    <source>
        <dbReference type="ARBA" id="ARBA00022824"/>
    </source>
</evidence>
<reference evidence="8" key="1">
    <citation type="journal article" date="2014" name="PLoS ONE">
        <title>Transcriptome-Based Identification of ABC Transporters in the Western Tarnished Plant Bug Lygus hesperus.</title>
        <authorList>
            <person name="Hull J.J."/>
            <person name="Chaney K."/>
            <person name="Geib S.M."/>
            <person name="Fabrick J.A."/>
            <person name="Brent C.S."/>
            <person name="Walsh D."/>
            <person name="Lavine L.C."/>
        </authorList>
    </citation>
    <scope>NUCLEOTIDE SEQUENCE</scope>
</reference>
<dbReference type="AlphaFoldDB" id="A0A0A9VV45"/>
<evidence type="ECO:0000313" key="8">
    <source>
        <dbReference type="EMBL" id="JAF99070.1"/>
    </source>
</evidence>
<comment type="caution">
    <text evidence="7">Lacks conserved residue(s) required for the propagation of feature annotation.</text>
</comment>
<name>A0A0A9VV45_LYGHE</name>
<dbReference type="InterPro" id="IPR035952">
    <property type="entry name" value="Rhomboid-like_sf"/>
</dbReference>
<dbReference type="PANTHER" id="PTHR11009">
    <property type="entry name" value="DER1-LIKE PROTEIN, DERLIN"/>
    <property type="match status" value="1"/>
</dbReference>
<feature type="transmembrane region" description="Helical" evidence="7">
    <location>
        <begin position="20"/>
        <end position="43"/>
    </location>
</feature>
<dbReference type="GO" id="GO:0006950">
    <property type="term" value="P:response to stress"/>
    <property type="evidence" value="ECO:0007669"/>
    <property type="project" value="UniProtKB-ARBA"/>
</dbReference>
<evidence type="ECO:0000256" key="5">
    <source>
        <dbReference type="ARBA" id="ARBA00022989"/>
    </source>
</evidence>
<organism evidence="8">
    <name type="scientific">Lygus hesperus</name>
    <name type="common">Western plant bug</name>
    <dbReference type="NCBI Taxonomy" id="30085"/>
    <lineage>
        <taxon>Eukaryota</taxon>
        <taxon>Metazoa</taxon>
        <taxon>Ecdysozoa</taxon>
        <taxon>Arthropoda</taxon>
        <taxon>Hexapoda</taxon>
        <taxon>Insecta</taxon>
        <taxon>Pterygota</taxon>
        <taxon>Neoptera</taxon>
        <taxon>Paraneoptera</taxon>
        <taxon>Hemiptera</taxon>
        <taxon>Heteroptera</taxon>
        <taxon>Panheteroptera</taxon>
        <taxon>Cimicomorpha</taxon>
        <taxon>Miridae</taxon>
        <taxon>Mirini</taxon>
        <taxon>Lygus</taxon>
    </lineage>
</organism>
<sequence>KKAKMTPEEWYRTLPPVTKMVFLSSMALTVLTSFGILDVRVVLESWKGTIYRFQFWRPITSMIYCGTFSFPFLFEIYMLITYLRDYETYVSGPREYTDFFGLLLFFKLFCFIIG</sequence>
<dbReference type="SUPFAM" id="SSF144091">
    <property type="entry name" value="Rhomboid-like"/>
    <property type="match status" value="1"/>
</dbReference>
<evidence type="ECO:0000256" key="3">
    <source>
        <dbReference type="ARBA" id="ARBA00022692"/>
    </source>
</evidence>
<comment type="function">
    <text evidence="7">May be involved in the degradation of misfolded endoplasmic reticulum (ER) luminal proteins.</text>
</comment>
<dbReference type="Pfam" id="PF04511">
    <property type="entry name" value="DER1"/>
    <property type="match status" value="1"/>
</dbReference>
<evidence type="ECO:0000256" key="2">
    <source>
        <dbReference type="ARBA" id="ARBA00008917"/>
    </source>
</evidence>
<feature type="transmembrane region" description="Helical" evidence="7">
    <location>
        <begin position="63"/>
        <end position="84"/>
    </location>
</feature>
<comment type="similarity">
    <text evidence="2 7">Belongs to the derlin family.</text>
</comment>